<dbReference type="EMBL" id="VTPC01000731">
    <property type="protein sequence ID" value="KAF2904587.1"/>
    <property type="molecule type" value="Genomic_DNA"/>
</dbReference>
<evidence type="ECO:0000313" key="3">
    <source>
        <dbReference type="Proteomes" id="UP000801492"/>
    </source>
</evidence>
<dbReference type="Pfam" id="PF02958">
    <property type="entry name" value="EcKL"/>
    <property type="match status" value="1"/>
</dbReference>
<gene>
    <name evidence="2" type="ORF">ILUMI_01585</name>
</gene>
<dbReference type="PANTHER" id="PTHR11012">
    <property type="entry name" value="PROTEIN KINASE-LIKE DOMAIN-CONTAINING"/>
    <property type="match status" value="1"/>
</dbReference>
<evidence type="ECO:0000313" key="2">
    <source>
        <dbReference type="EMBL" id="KAF2904587.1"/>
    </source>
</evidence>
<comment type="caution">
    <text evidence="2">The sequence shown here is derived from an EMBL/GenBank/DDBJ whole genome shotgun (WGS) entry which is preliminary data.</text>
</comment>
<evidence type="ECO:0000259" key="1">
    <source>
        <dbReference type="SMART" id="SM00587"/>
    </source>
</evidence>
<reference evidence="2" key="1">
    <citation type="submission" date="2019-08" db="EMBL/GenBank/DDBJ databases">
        <title>The genome of the North American firefly Photinus pyralis.</title>
        <authorList>
            <consortium name="Photinus pyralis genome working group"/>
            <person name="Fallon T.R."/>
            <person name="Sander Lower S.E."/>
            <person name="Weng J.-K."/>
        </authorList>
    </citation>
    <scope>NUCLEOTIDE SEQUENCE</scope>
    <source>
        <strain evidence="2">TRF0915ILg1</strain>
        <tissue evidence="2">Whole body</tissue>
    </source>
</reference>
<sequence length="413" mass="48238">MSETINNIDPFEEKIKNLLIETAEAEGFQNYTIEKGNGSMKGDGYLGIIKTAKIRAKDNDKILNLVVKSASKSDALRNHSAIGDIFEREIYMYNTVFTTFKAFEEEKGLPPCNFMPKFYNFLLEDRCETLILENLKEAGYKLYKRRIPMNQDHVRLVLTEYGRLHALSFALRDQDLEKFEEIIGGMDDRFVRGVLRSGFIKNFVLQCKKAQEALDKNKDKEVLDVYKEFIDTIPAFLENLPQLVDEYSVALHGDCWTNNMMFKYEDEANPKKPTKVSFFDYQLSRLGSPALDLLYFFYTCCPKEIINDLDCYLQLYYESFSNYLKKLGSDPDKMFPYSVLQRHWKKYAKYGLMMSVLIIHIMLTEKEEAVDFSDKWEAGEGIATAFDYEIKKVDAYNERIRPIILHFVERKLI</sequence>
<dbReference type="InterPro" id="IPR004119">
    <property type="entry name" value="EcKL"/>
</dbReference>
<accession>A0A8K0GK43</accession>
<dbReference type="AlphaFoldDB" id="A0A8K0GK43"/>
<dbReference type="InterPro" id="IPR011009">
    <property type="entry name" value="Kinase-like_dom_sf"/>
</dbReference>
<dbReference type="SUPFAM" id="SSF56112">
    <property type="entry name" value="Protein kinase-like (PK-like)"/>
    <property type="match status" value="1"/>
</dbReference>
<feature type="domain" description="CHK kinase-like" evidence="1">
    <location>
        <begin position="130"/>
        <end position="326"/>
    </location>
</feature>
<organism evidence="2 3">
    <name type="scientific">Ignelater luminosus</name>
    <name type="common">Cucubano</name>
    <name type="synonym">Pyrophorus luminosus</name>
    <dbReference type="NCBI Taxonomy" id="2038154"/>
    <lineage>
        <taxon>Eukaryota</taxon>
        <taxon>Metazoa</taxon>
        <taxon>Ecdysozoa</taxon>
        <taxon>Arthropoda</taxon>
        <taxon>Hexapoda</taxon>
        <taxon>Insecta</taxon>
        <taxon>Pterygota</taxon>
        <taxon>Neoptera</taxon>
        <taxon>Endopterygota</taxon>
        <taxon>Coleoptera</taxon>
        <taxon>Polyphaga</taxon>
        <taxon>Elateriformia</taxon>
        <taxon>Elateroidea</taxon>
        <taxon>Elateridae</taxon>
        <taxon>Agrypninae</taxon>
        <taxon>Pyrophorini</taxon>
        <taxon>Ignelater</taxon>
    </lineage>
</organism>
<dbReference type="InterPro" id="IPR015897">
    <property type="entry name" value="CHK_kinase-like"/>
</dbReference>
<dbReference type="Proteomes" id="UP000801492">
    <property type="component" value="Unassembled WGS sequence"/>
</dbReference>
<protein>
    <recommendedName>
        <fullName evidence="1">CHK kinase-like domain-containing protein</fullName>
    </recommendedName>
</protein>
<dbReference type="PANTHER" id="PTHR11012:SF30">
    <property type="entry name" value="PROTEIN KINASE-LIKE DOMAIN-CONTAINING"/>
    <property type="match status" value="1"/>
</dbReference>
<dbReference type="SMART" id="SM00587">
    <property type="entry name" value="CHK"/>
    <property type="match status" value="1"/>
</dbReference>
<dbReference type="Gene3D" id="3.90.1200.10">
    <property type="match status" value="1"/>
</dbReference>
<keyword evidence="3" id="KW-1185">Reference proteome</keyword>
<name>A0A8K0GK43_IGNLU</name>
<dbReference type="OrthoDB" id="8250698at2759"/>
<proteinExistence type="predicted"/>